<name>A0A922L446_DERFA</name>
<gene>
    <name evidence="1" type="ORF">DERF_007061</name>
</gene>
<accession>A0A922L446</accession>
<evidence type="ECO:0000313" key="1">
    <source>
        <dbReference type="EMBL" id="KAH9516310.1"/>
    </source>
</evidence>
<dbReference type="EMBL" id="ASGP02000003">
    <property type="protein sequence ID" value="KAH9516310.1"/>
    <property type="molecule type" value="Genomic_DNA"/>
</dbReference>
<protein>
    <submittedName>
        <fullName evidence="1">Uncharacterized protein</fullName>
    </submittedName>
</protein>
<keyword evidence="2" id="KW-1185">Reference proteome</keyword>
<evidence type="ECO:0000313" key="2">
    <source>
        <dbReference type="Proteomes" id="UP000790347"/>
    </source>
</evidence>
<sequence length="64" mass="7651">MKFKTSIIKFKYKIGVNGNCPYFPMTECITFFHIVAQYFQNCHSMKKERKKKAPMIETNLHFGR</sequence>
<reference evidence="1" key="1">
    <citation type="submission" date="2013-05" db="EMBL/GenBank/DDBJ databases">
        <authorList>
            <person name="Yim A.K.Y."/>
            <person name="Chan T.F."/>
            <person name="Ji K.M."/>
            <person name="Liu X.Y."/>
            <person name="Zhou J.W."/>
            <person name="Li R.Q."/>
            <person name="Yang K.Y."/>
            <person name="Li J."/>
            <person name="Li M."/>
            <person name="Law P.T.W."/>
            <person name="Wu Y.L."/>
            <person name="Cai Z.L."/>
            <person name="Qin H."/>
            <person name="Bao Y."/>
            <person name="Leung R.K.K."/>
            <person name="Ng P.K.S."/>
            <person name="Zou J."/>
            <person name="Zhong X.J."/>
            <person name="Ran P.X."/>
            <person name="Zhong N.S."/>
            <person name="Liu Z.G."/>
            <person name="Tsui S.K.W."/>
        </authorList>
    </citation>
    <scope>NUCLEOTIDE SEQUENCE</scope>
    <source>
        <strain evidence="1">Derf</strain>
        <tissue evidence="1">Whole organism</tissue>
    </source>
</reference>
<comment type="caution">
    <text evidence="1">The sequence shown here is derived from an EMBL/GenBank/DDBJ whole genome shotgun (WGS) entry which is preliminary data.</text>
</comment>
<organism evidence="1 2">
    <name type="scientific">Dermatophagoides farinae</name>
    <name type="common">American house dust mite</name>
    <dbReference type="NCBI Taxonomy" id="6954"/>
    <lineage>
        <taxon>Eukaryota</taxon>
        <taxon>Metazoa</taxon>
        <taxon>Ecdysozoa</taxon>
        <taxon>Arthropoda</taxon>
        <taxon>Chelicerata</taxon>
        <taxon>Arachnida</taxon>
        <taxon>Acari</taxon>
        <taxon>Acariformes</taxon>
        <taxon>Sarcoptiformes</taxon>
        <taxon>Astigmata</taxon>
        <taxon>Psoroptidia</taxon>
        <taxon>Analgoidea</taxon>
        <taxon>Pyroglyphidae</taxon>
        <taxon>Dermatophagoidinae</taxon>
        <taxon>Dermatophagoides</taxon>
    </lineage>
</organism>
<dbReference type="Proteomes" id="UP000790347">
    <property type="component" value="Unassembled WGS sequence"/>
</dbReference>
<reference evidence="1" key="2">
    <citation type="journal article" date="2022" name="Res Sq">
        <title>Comparative Genomics Reveals Insights into the Divergent Evolution of Astigmatic Mites and Household Pest Adaptations.</title>
        <authorList>
            <person name="Xiong Q."/>
            <person name="Wan A.T.-Y."/>
            <person name="Liu X.-Y."/>
            <person name="Fung C.S.-H."/>
            <person name="Xiao X."/>
            <person name="Malainual N."/>
            <person name="Hou J."/>
            <person name="Wang L."/>
            <person name="Wang M."/>
            <person name="Yang K."/>
            <person name="Cui Y."/>
            <person name="Leung E."/>
            <person name="Nong W."/>
            <person name="Shin S.-K."/>
            <person name="Au S."/>
            <person name="Jeong K.Y."/>
            <person name="Chew F.T."/>
            <person name="Hui J."/>
            <person name="Leung T.F."/>
            <person name="Tungtrongchitr A."/>
            <person name="Zhong N."/>
            <person name="Liu Z."/>
            <person name="Tsui S."/>
        </authorList>
    </citation>
    <scope>NUCLEOTIDE SEQUENCE</scope>
    <source>
        <strain evidence="1">Derf</strain>
        <tissue evidence="1">Whole organism</tissue>
    </source>
</reference>
<dbReference type="AlphaFoldDB" id="A0A922L446"/>
<proteinExistence type="predicted"/>